<sequence length="103" mass="11518">MTGMIDRDQVAHVAGLAKLQFTDDQLTAFTKQMEDIIAMADQLDEVDVGDTTPMYQVTNLSNVFREDKPEHWQTRTQLLQNVPEKEAGLIKVPSILDNGEGEA</sequence>
<organism evidence="7 8">
    <name type="scientific">Schleiferilactobacillus harbinensis DSM 16991</name>
    <dbReference type="NCBI Taxonomy" id="1122147"/>
    <lineage>
        <taxon>Bacteria</taxon>
        <taxon>Bacillati</taxon>
        <taxon>Bacillota</taxon>
        <taxon>Bacilli</taxon>
        <taxon>Lactobacillales</taxon>
        <taxon>Lactobacillaceae</taxon>
        <taxon>Schleiferilactobacillus</taxon>
    </lineage>
</organism>
<dbReference type="EC" id="6.3.5.-" evidence="6"/>
<dbReference type="GO" id="GO:0006412">
    <property type="term" value="P:translation"/>
    <property type="evidence" value="ECO:0007669"/>
    <property type="project" value="UniProtKB-UniRule"/>
</dbReference>
<dbReference type="OrthoDB" id="9813938at2"/>
<protein>
    <recommendedName>
        <fullName evidence="6">Aspartyl/glutamyl-tRNA(Asn/Gln) amidotransferase subunit C</fullName>
        <shortName evidence="6">Asp/Glu-ADT subunit C</shortName>
        <ecNumber evidence="6">6.3.5.-</ecNumber>
    </recommendedName>
</protein>
<dbReference type="EMBL" id="AZFW01000079">
    <property type="protein sequence ID" value="KRM26261.1"/>
    <property type="molecule type" value="Genomic_DNA"/>
</dbReference>
<keyword evidence="6" id="KW-0067">ATP-binding</keyword>
<proteinExistence type="inferred from homology"/>
<accession>A0A0R1X8Z2</accession>
<dbReference type="InterPro" id="IPR003837">
    <property type="entry name" value="GatC"/>
</dbReference>
<evidence type="ECO:0000313" key="7">
    <source>
        <dbReference type="EMBL" id="KRM26261.1"/>
    </source>
</evidence>
<comment type="subunit">
    <text evidence="2 6">Heterotrimer of A, B and C subunits.</text>
</comment>
<evidence type="ECO:0000256" key="4">
    <source>
        <dbReference type="ARBA" id="ARBA00047380"/>
    </source>
</evidence>
<reference evidence="7 8" key="1">
    <citation type="journal article" date="2015" name="Genome Announc.">
        <title>Expanding the biotechnology potential of lactobacilli through comparative genomics of 213 strains and associated genera.</title>
        <authorList>
            <person name="Sun Z."/>
            <person name="Harris H.M."/>
            <person name="McCann A."/>
            <person name="Guo C."/>
            <person name="Argimon S."/>
            <person name="Zhang W."/>
            <person name="Yang X."/>
            <person name="Jeffery I.B."/>
            <person name="Cooney J.C."/>
            <person name="Kagawa T.F."/>
            <person name="Liu W."/>
            <person name="Song Y."/>
            <person name="Salvetti E."/>
            <person name="Wrobel A."/>
            <person name="Rasinkangas P."/>
            <person name="Parkhill J."/>
            <person name="Rea M.C."/>
            <person name="O'Sullivan O."/>
            <person name="Ritari J."/>
            <person name="Douillard F.P."/>
            <person name="Paul Ross R."/>
            <person name="Yang R."/>
            <person name="Briner A.E."/>
            <person name="Felis G.E."/>
            <person name="de Vos W.M."/>
            <person name="Barrangou R."/>
            <person name="Klaenhammer T.R."/>
            <person name="Caufield P.W."/>
            <person name="Cui Y."/>
            <person name="Zhang H."/>
            <person name="O'Toole P.W."/>
        </authorList>
    </citation>
    <scope>NUCLEOTIDE SEQUENCE [LARGE SCALE GENOMIC DNA]</scope>
    <source>
        <strain evidence="7 8">DSM 16991</strain>
    </source>
</reference>
<dbReference type="InterPro" id="IPR036113">
    <property type="entry name" value="Asp/Glu-ADT_sf_sub_c"/>
</dbReference>
<comment type="catalytic activity">
    <reaction evidence="5 6">
        <text>L-glutamyl-tRNA(Gln) + L-glutamine + ATP + H2O = L-glutaminyl-tRNA(Gln) + L-glutamate + ADP + phosphate + H(+)</text>
        <dbReference type="Rhea" id="RHEA:17521"/>
        <dbReference type="Rhea" id="RHEA-COMP:9681"/>
        <dbReference type="Rhea" id="RHEA-COMP:9684"/>
        <dbReference type="ChEBI" id="CHEBI:15377"/>
        <dbReference type="ChEBI" id="CHEBI:15378"/>
        <dbReference type="ChEBI" id="CHEBI:29985"/>
        <dbReference type="ChEBI" id="CHEBI:30616"/>
        <dbReference type="ChEBI" id="CHEBI:43474"/>
        <dbReference type="ChEBI" id="CHEBI:58359"/>
        <dbReference type="ChEBI" id="CHEBI:78520"/>
        <dbReference type="ChEBI" id="CHEBI:78521"/>
        <dbReference type="ChEBI" id="CHEBI:456216"/>
    </reaction>
</comment>
<keyword evidence="6" id="KW-0436">Ligase</keyword>
<comment type="similarity">
    <text evidence="1 6">Belongs to the GatC family.</text>
</comment>
<evidence type="ECO:0000256" key="2">
    <source>
        <dbReference type="ARBA" id="ARBA00011123"/>
    </source>
</evidence>
<dbReference type="PATRIC" id="fig|1122147.4.peg.91"/>
<dbReference type="Proteomes" id="UP000050949">
    <property type="component" value="Unassembled WGS sequence"/>
</dbReference>
<evidence type="ECO:0000256" key="1">
    <source>
        <dbReference type="ARBA" id="ARBA00010757"/>
    </source>
</evidence>
<evidence type="ECO:0000256" key="6">
    <source>
        <dbReference type="HAMAP-Rule" id="MF_00122"/>
    </source>
</evidence>
<evidence type="ECO:0000256" key="5">
    <source>
        <dbReference type="ARBA" id="ARBA00047913"/>
    </source>
</evidence>
<comment type="caution">
    <text evidence="7">The sequence shown here is derived from an EMBL/GenBank/DDBJ whole genome shotgun (WGS) entry which is preliminary data.</text>
</comment>
<comment type="catalytic activity">
    <reaction evidence="4 6">
        <text>L-aspartyl-tRNA(Asn) + L-glutamine + ATP + H2O = L-asparaginyl-tRNA(Asn) + L-glutamate + ADP + phosphate + 2 H(+)</text>
        <dbReference type="Rhea" id="RHEA:14513"/>
        <dbReference type="Rhea" id="RHEA-COMP:9674"/>
        <dbReference type="Rhea" id="RHEA-COMP:9677"/>
        <dbReference type="ChEBI" id="CHEBI:15377"/>
        <dbReference type="ChEBI" id="CHEBI:15378"/>
        <dbReference type="ChEBI" id="CHEBI:29985"/>
        <dbReference type="ChEBI" id="CHEBI:30616"/>
        <dbReference type="ChEBI" id="CHEBI:43474"/>
        <dbReference type="ChEBI" id="CHEBI:58359"/>
        <dbReference type="ChEBI" id="CHEBI:78515"/>
        <dbReference type="ChEBI" id="CHEBI:78516"/>
        <dbReference type="ChEBI" id="CHEBI:456216"/>
    </reaction>
</comment>
<evidence type="ECO:0000313" key="8">
    <source>
        <dbReference type="Proteomes" id="UP000050949"/>
    </source>
</evidence>
<comment type="function">
    <text evidence="3 6">Allows the formation of correctly charged Asn-tRNA(Asn) or Gln-tRNA(Gln) through the transamidation of misacylated Asp-tRNA(Asn) or Glu-tRNA(Gln) in organisms which lack either or both of asparaginyl-tRNA or glutaminyl-tRNA synthetases. The reaction takes place in the presence of glutamine and ATP through an activated phospho-Asp-tRNA(Asn) or phospho-Glu-tRNA(Gln).</text>
</comment>
<dbReference type="NCBIfam" id="TIGR00135">
    <property type="entry name" value="gatC"/>
    <property type="match status" value="1"/>
</dbReference>
<gene>
    <name evidence="6" type="primary">gatC</name>
    <name evidence="7" type="ORF">FC91_GL000089</name>
</gene>
<dbReference type="eggNOG" id="COG0721">
    <property type="taxonomic scope" value="Bacteria"/>
</dbReference>
<dbReference type="GO" id="GO:0070681">
    <property type="term" value="P:glutaminyl-tRNAGln biosynthesis via transamidation"/>
    <property type="evidence" value="ECO:0007669"/>
    <property type="project" value="TreeGrafter"/>
</dbReference>
<dbReference type="HAMAP" id="MF_00122">
    <property type="entry name" value="GatC"/>
    <property type="match status" value="1"/>
</dbReference>
<dbReference type="GO" id="GO:0050566">
    <property type="term" value="F:asparaginyl-tRNA synthase (glutamine-hydrolyzing) activity"/>
    <property type="evidence" value="ECO:0007669"/>
    <property type="project" value="RHEA"/>
</dbReference>
<dbReference type="AlphaFoldDB" id="A0A0R1X8Z2"/>
<dbReference type="GO" id="GO:0005524">
    <property type="term" value="F:ATP binding"/>
    <property type="evidence" value="ECO:0007669"/>
    <property type="project" value="UniProtKB-KW"/>
</dbReference>
<keyword evidence="6" id="KW-0648">Protein biosynthesis</keyword>
<dbReference type="PANTHER" id="PTHR15004">
    <property type="entry name" value="GLUTAMYL-TRNA(GLN) AMIDOTRANSFERASE SUBUNIT C, MITOCHONDRIAL"/>
    <property type="match status" value="1"/>
</dbReference>
<dbReference type="GO" id="GO:0006450">
    <property type="term" value="P:regulation of translational fidelity"/>
    <property type="evidence" value="ECO:0007669"/>
    <property type="project" value="InterPro"/>
</dbReference>
<name>A0A0R1X8Z2_9LACO</name>
<dbReference type="SUPFAM" id="SSF141000">
    <property type="entry name" value="Glu-tRNAGln amidotransferase C subunit"/>
    <property type="match status" value="1"/>
</dbReference>
<dbReference type="Gene3D" id="1.10.20.60">
    <property type="entry name" value="Glu-tRNAGln amidotransferase C subunit, N-terminal domain"/>
    <property type="match status" value="1"/>
</dbReference>
<dbReference type="Pfam" id="PF02686">
    <property type="entry name" value="GatC"/>
    <property type="match status" value="1"/>
</dbReference>
<dbReference type="GO" id="GO:0050567">
    <property type="term" value="F:glutaminyl-tRNA synthase (glutamine-hydrolyzing) activity"/>
    <property type="evidence" value="ECO:0007669"/>
    <property type="project" value="UniProtKB-UniRule"/>
</dbReference>
<keyword evidence="6" id="KW-0547">Nucleotide-binding</keyword>
<dbReference type="PANTHER" id="PTHR15004:SF0">
    <property type="entry name" value="GLUTAMYL-TRNA(GLN) AMIDOTRANSFERASE SUBUNIT C, MITOCHONDRIAL"/>
    <property type="match status" value="1"/>
</dbReference>
<evidence type="ECO:0000256" key="3">
    <source>
        <dbReference type="ARBA" id="ARBA00024799"/>
    </source>
</evidence>